<dbReference type="RefSeq" id="WP_248683473.1">
    <property type="nucleotide sequence ID" value="NZ_JALPRY010000014.1"/>
</dbReference>
<comment type="caution">
    <text evidence="1">The sequence shown here is derived from an EMBL/GenBank/DDBJ whole genome shotgun (WGS) entry which is preliminary data.</text>
</comment>
<dbReference type="SUPFAM" id="SSF52172">
    <property type="entry name" value="CheY-like"/>
    <property type="match status" value="1"/>
</dbReference>
<dbReference type="EMBL" id="JALPRY010000014">
    <property type="protein sequence ID" value="MCK8780899.1"/>
    <property type="molecule type" value="Genomic_DNA"/>
</dbReference>
<sequence>MAHAHLHLLAGKRILVIANEDFLSHGTRRQLGRLKASIAGPASNLADAVRMIVDGGISAAVVDVRLAGDVFFAVAEKLEDLDLPFVFAITGEPMPASCIYRGFVLSENLEELDKIAKALFAPRSAEDLH</sequence>
<proteinExistence type="predicted"/>
<gene>
    <name evidence="1" type="ORF">M0654_12980</name>
</gene>
<dbReference type="InterPro" id="IPR011006">
    <property type="entry name" value="CheY-like_superfamily"/>
</dbReference>
<protein>
    <submittedName>
        <fullName evidence="1">Response regulator</fullName>
    </submittedName>
</protein>
<accession>A0ABT0ISP2</accession>
<dbReference type="Proteomes" id="UP001202827">
    <property type="component" value="Unassembled WGS sequence"/>
</dbReference>
<dbReference type="Gene3D" id="3.40.50.2300">
    <property type="match status" value="1"/>
</dbReference>
<name>A0ABT0ISP2_9HYPH</name>
<reference evidence="1 2" key="1">
    <citation type="submission" date="2022-04" db="EMBL/GenBank/DDBJ databases">
        <title>Rhizobium coralii sp. nov., isolated from coral Turbinaria peltata.</title>
        <authorList>
            <person name="Sun H."/>
        </authorList>
    </citation>
    <scope>NUCLEOTIDE SEQUENCE [LARGE SCALE GENOMIC DNA]</scope>
    <source>
        <strain evidence="1 2">NTR19</strain>
    </source>
</reference>
<evidence type="ECO:0000313" key="2">
    <source>
        <dbReference type="Proteomes" id="UP001202827"/>
    </source>
</evidence>
<keyword evidence="2" id="KW-1185">Reference proteome</keyword>
<organism evidence="1 2">
    <name type="scientific">Neorhizobium turbinariae</name>
    <dbReference type="NCBI Taxonomy" id="2937795"/>
    <lineage>
        <taxon>Bacteria</taxon>
        <taxon>Pseudomonadati</taxon>
        <taxon>Pseudomonadota</taxon>
        <taxon>Alphaproteobacteria</taxon>
        <taxon>Hyphomicrobiales</taxon>
        <taxon>Rhizobiaceae</taxon>
        <taxon>Rhizobium/Agrobacterium group</taxon>
        <taxon>Neorhizobium</taxon>
    </lineage>
</organism>
<evidence type="ECO:0000313" key="1">
    <source>
        <dbReference type="EMBL" id="MCK8780899.1"/>
    </source>
</evidence>